<dbReference type="GO" id="GO:0009399">
    <property type="term" value="P:nitrogen fixation"/>
    <property type="evidence" value="ECO:0007669"/>
    <property type="project" value="InterPro"/>
</dbReference>
<organism evidence="13">
    <name type="scientific">metagenome</name>
    <dbReference type="NCBI Taxonomy" id="256318"/>
    <lineage>
        <taxon>unclassified sequences</taxon>
        <taxon>metagenomes</taxon>
    </lineage>
</organism>
<dbReference type="PANTHER" id="PTHR32071">
    <property type="entry name" value="TRANSCRIPTIONAL REGULATORY PROTEIN"/>
    <property type="match status" value="1"/>
</dbReference>
<evidence type="ECO:0000256" key="11">
    <source>
        <dbReference type="ARBA" id="ARBA00023231"/>
    </source>
</evidence>
<dbReference type="PROSITE" id="PS50045">
    <property type="entry name" value="SIGMA54_INTERACT_4"/>
    <property type="match status" value="1"/>
</dbReference>
<evidence type="ECO:0000256" key="7">
    <source>
        <dbReference type="ARBA" id="ARBA00023015"/>
    </source>
</evidence>
<evidence type="ECO:0000313" key="13">
    <source>
        <dbReference type="EMBL" id="SUS07139.1"/>
    </source>
</evidence>
<dbReference type="SUPFAM" id="SSF52540">
    <property type="entry name" value="P-loop containing nucleoside triphosphate hydrolases"/>
    <property type="match status" value="1"/>
</dbReference>
<evidence type="ECO:0000259" key="12">
    <source>
        <dbReference type="PROSITE" id="PS50045"/>
    </source>
</evidence>
<accession>A0A380THG6</accession>
<evidence type="ECO:0000256" key="3">
    <source>
        <dbReference type="ARBA" id="ARBA00015308"/>
    </source>
</evidence>
<dbReference type="SMART" id="SM00065">
    <property type="entry name" value="GAF"/>
    <property type="match status" value="1"/>
</dbReference>
<dbReference type="Gene3D" id="3.30.450.40">
    <property type="match status" value="1"/>
</dbReference>
<proteinExistence type="predicted"/>
<keyword evidence="9" id="KW-0010">Activator</keyword>
<dbReference type="FunFam" id="3.40.50.300:FF:000006">
    <property type="entry name" value="DNA-binding transcriptional regulator NtrC"/>
    <property type="match status" value="1"/>
</dbReference>
<dbReference type="Pfam" id="PF00158">
    <property type="entry name" value="Sigma54_activat"/>
    <property type="match status" value="1"/>
</dbReference>
<dbReference type="EMBL" id="UIDG01000317">
    <property type="protein sequence ID" value="SUS07139.1"/>
    <property type="molecule type" value="Genomic_DNA"/>
</dbReference>
<dbReference type="PROSITE" id="PS00688">
    <property type="entry name" value="SIGMA54_INTERACT_3"/>
    <property type="match status" value="1"/>
</dbReference>
<dbReference type="InterPro" id="IPR029016">
    <property type="entry name" value="GAF-like_dom_sf"/>
</dbReference>
<dbReference type="Pfam" id="PF02954">
    <property type="entry name" value="HTH_8"/>
    <property type="match status" value="1"/>
</dbReference>
<evidence type="ECO:0000256" key="5">
    <source>
        <dbReference type="ARBA" id="ARBA00022840"/>
    </source>
</evidence>
<keyword evidence="8" id="KW-0238">DNA-binding</keyword>
<name>A0A380THG6_9ZZZZ</name>
<dbReference type="GO" id="GO:0000160">
    <property type="term" value="P:phosphorelay signal transduction system"/>
    <property type="evidence" value="ECO:0007669"/>
    <property type="project" value="UniProtKB-KW"/>
</dbReference>
<evidence type="ECO:0000256" key="1">
    <source>
        <dbReference type="ARBA" id="ARBA00002167"/>
    </source>
</evidence>
<dbReference type="Pfam" id="PF01590">
    <property type="entry name" value="GAF"/>
    <property type="match status" value="1"/>
</dbReference>
<dbReference type="AlphaFoldDB" id="A0A380THG6"/>
<evidence type="ECO:0000256" key="10">
    <source>
        <dbReference type="ARBA" id="ARBA00023163"/>
    </source>
</evidence>
<keyword evidence="4" id="KW-0547">Nucleotide-binding</keyword>
<keyword evidence="7" id="KW-0805">Transcription regulation</keyword>
<reference evidence="13" key="1">
    <citation type="submission" date="2018-07" db="EMBL/GenBank/DDBJ databases">
        <authorList>
            <person name="Quirk P.G."/>
            <person name="Krulwich T.A."/>
        </authorList>
    </citation>
    <scope>NUCLEOTIDE SEQUENCE</scope>
</reference>
<dbReference type="Gene3D" id="1.10.10.60">
    <property type="entry name" value="Homeodomain-like"/>
    <property type="match status" value="1"/>
</dbReference>
<dbReference type="GO" id="GO:0005524">
    <property type="term" value="F:ATP binding"/>
    <property type="evidence" value="ECO:0007669"/>
    <property type="project" value="UniProtKB-KW"/>
</dbReference>
<evidence type="ECO:0000256" key="4">
    <source>
        <dbReference type="ARBA" id="ARBA00022741"/>
    </source>
</evidence>
<dbReference type="PRINTS" id="PR01590">
    <property type="entry name" value="HTHFIS"/>
</dbReference>
<dbReference type="InterPro" id="IPR058031">
    <property type="entry name" value="AAA_lid_NorR"/>
</dbReference>
<dbReference type="Gene3D" id="3.40.50.300">
    <property type="entry name" value="P-loop containing nucleotide triphosphate hydrolases"/>
    <property type="match status" value="1"/>
</dbReference>
<dbReference type="NCBIfam" id="TIGR01817">
    <property type="entry name" value="nifA"/>
    <property type="match status" value="1"/>
</dbReference>
<dbReference type="InterPro" id="IPR025943">
    <property type="entry name" value="Sigma_54_int_dom_ATP-bd_2"/>
</dbReference>
<feature type="domain" description="Sigma-54 factor interaction" evidence="12">
    <location>
        <begin position="208"/>
        <end position="436"/>
    </location>
</feature>
<dbReference type="InterPro" id="IPR025662">
    <property type="entry name" value="Sigma_54_int_dom_ATP-bd_1"/>
</dbReference>
<protein>
    <recommendedName>
        <fullName evidence="3">Nif-specific regulatory protein</fullName>
    </recommendedName>
</protein>
<dbReference type="Gene3D" id="1.10.8.60">
    <property type="match status" value="1"/>
</dbReference>
<dbReference type="GO" id="GO:0003700">
    <property type="term" value="F:DNA-binding transcription factor activity"/>
    <property type="evidence" value="ECO:0007669"/>
    <property type="project" value="InterPro"/>
</dbReference>
<dbReference type="PROSITE" id="PS00676">
    <property type="entry name" value="SIGMA54_INTERACT_2"/>
    <property type="match status" value="1"/>
</dbReference>
<dbReference type="SUPFAM" id="SSF55781">
    <property type="entry name" value="GAF domain-like"/>
    <property type="match status" value="1"/>
</dbReference>
<dbReference type="InterPro" id="IPR003593">
    <property type="entry name" value="AAA+_ATPase"/>
</dbReference>
<evidence type="ECO:0000256" key="6">
    <source>
        <dbReference type="ARBA" id="ARBA00023012"/>
    </source>
</evidence>
<keyword evidence="6" id="KW-0902">Two-component regulatory system</keyword>
<dbReference type="GO" id="GO:0043565">
    <property type="term" value="F:sequence-specific DNA binding"/>
    <property type="evidence" value="ECO:0007669"/>
    <property type="project" value="InterPro"/>
</dbReference>
<comment type="function">
    <text evidence="1">Required for activation of most nif operons, which are directly involved in nitrogen fixation.</text>
</comment>
<evidence type="ECO:0000256" key="8">
    <source>
        <dbReference type="ARBA" id="ARBA00023125"/>
    </source>
</evidence>
<dbReference type="InterPro" id="IPR002197">
    <property type="entry name" value="HTH_Fis"/>
</dbReference>
<dbReference type="InterPro" id="IPR010113">
    <property type="entry name" value="Nif-specific_regulatory_prot"/>
</dbReference>
<dbReference type="CDD" id="cd00009">
    <property type="entry name" value="AAA"/>
    <property type="match status" value="1"/>
</dbReference>
<evidence type="ECO:0000256" key="9">
    <source>
        <dbReference type="ARBA" id="ARBA00023159"/>
    </source>
</evidence>
<gene>
    <name evidence="13" type="primary">nifA</name>
    <name evidence="13" type="ORF">DF3PB_3840003</name>
</gene>
<sequence>MSVLQRKQTALSLVSIYEISKILSASLNLEATLRAVLNLLSCYMDMRRGVVAINDAAGNLTVVAASGISPRDVSEGAADLPAEVAARILSGEMPFVTENVADDVLLADYVRVPDALEDETVSFLAVPIRTSGKPFGVLAIARVWNRHGAIDFGEDVRFLTMVANLVAQTVKLHERIPAECSAAHHSGRLASVRPAPRPDATAHHLADVIGVSRAMQQVFAQVHLVAPTRSTVVLRGESGTGKELIAKAVHVLSPRTAGPFIKVNCAALPDTLLESELFGHEKGAFTGATNERKGRFELANEGTLFLDEIGDISPSFQAKLLRVLQEREFERVGGTRTIKVDVRLVCATNRNLEEAVAKGEFRADLYYRINVVPIFIPSLRERTEDVPLLADHFLAAFNRDNERQLRFTDRAVAALQTCSFPGNVRELENCIQRLATLTRGDIIDEIDLPCQQALCQCATLLPQPAYTQAREPATSPEDESLAADWQEVDDLSNLDALPQRERLVRVRERAGWVQAKAARMLGISPRQMGYALRKHNITVKRF</sequence>
<dbReference type="InterPro" id="IPR025944">
    <property type="entry name" value="Sigma_54_int_dom_CS"/>
</dbReference>
<dbReference type="InterPro" id="IPR002078">
    <property type="entry name" value="Sigma_54_int"/>
</dbReference>
<dbReference type="SMART" id="SM00382">
    <property type="entry name" value="AAA"/>
    <property type="match status" value="1"/>
</dbReference>
<keyword evidence="11" id="KW-0535">Nitrogen fixation</keyword>
<keyword evidence="5" id="KW-0067">ATP-binding</keyword>
<keyword evidence="10" id="KW-0804">Transcription</keyword>
<evidence type="ECO:0000256" key="2">
    <source>
        <dbReference type="ARBA" id="ARBA00011135"/>
    </source>
</evidence>
<dbReference type="PANTHER" id="PTHR32071:SF117">
    <property type="entry name" value="PTS-DEPENDENT DIHYDROXYACETONE KINASE OPERON REGULATORY PROTEIN-RELATED"/>
    <property type="match status" value="1"/>
</dbReference>
<dbReference type="PROSITE" id="PS00675">
    <property type="entry name" value="SIGMA54_INTERACT_1"/>
    <property type="match status" value="1"/>
</dbReference>
<comment type="subunit">
    <text evidence="2">Interacts with sigma-54.</text>
</comment>
<dbReference type="InterPro" id="IPR027417">
    <property type="entry name" value="P-loop_NTPase"/>
</dbReference>
<dbReference type="Pfam" id="PF25601">
    <property type="entry name" value="AAA_lid_14"/>
    <property type="match status" value="1"/>
</dbReference>
<dbReference type="InterPro" id="IPR003018">
    <property type="entry name" value="GAF"/>
</dbReference>